<reference evidence="2" key="1">
    <citation type="submission" date="2020-10" db="EMBL/GenBank/DDBJ databases">
        <authorList>
            <person name="Castelo-Branco R."/>
            <person name="Eusebio N."/>
            <person name="Adriana R."/>
            <person name="Vieira A."/>
            <person name="Brugerolle De Fraissinette N."/>
            <person name="Rezende De Castro R."/>
            <person name="Schneider M.P."/>
            <person name="Vasconcelos V."/>
            <person name="Leao P.N."/>
        </authorList>
    </citation>
    <scope>NUCLEOTIDE SEQUENCE</scope>
    <source>
        <strain evidence="2">LEGE 11480</strain>
    </source>
</reference>
<feature type="non-terminal residue" evidence="2">
    <location>
        <position position="1"/>
    </location>
</feature>
<comment type="caution">
    <text evidence="2">The sequence shown here is derived from an EMBL/GenBank/DDBJ whole genome shotgun (WGS) entry which is preliminary data.</text>
</comment>
<proteinExistence type="predicted"/>
<evidence type="ECO:0000256" key="1">
    <source>
        <dbReference type="SAM" id="MobiDB-lite"/>
    </source>
</evidence>
<dbReference type="EMBL" id="JADEXQ010000124">
    <property type="protein sequence ID" value="MBE9032782.1"/>
    <property type="molecule type" value="Genomic_DNA"/>
</dbReference>
<gene>
    <name evidence="2" type="ORF">IQ266_23885</name>
</gene>
<dbReference type="RefSeq" id="WP_264327598.1">
    <property type="nucleotide sequence ID" value="NZ_JADEXQ010000124.1"/>
</dbReference>
<sequence>VHAWMFSLNFGYSYAIRKEKQPLLIRNGRGQTSIETPTSPGIGTKLGSVNPNEAFVDPYNPIARRDYLQMVQEVMKRKPDGMYFDYIRFPRLKGQFSAISRIEDLWVYSDASKGAMLSRAQNNKGRELIQRYLDNKKITVNDLQAIDERYPQEADQPPLWQGRKPSPRENQLSPWARKSRLEGELWRFAVSHTYQGVVDFLTLAAGPAQQQGIRTGAVFFSDANKTVGRGFDSRLQPWDRFPKNMEFHPMAYANCGRVDCVMAQIRRVTRLAPYGVKIFPVFAGIWQQTVRNHPPLEQKMQALRQTAPQINGLSHFAFSWQEPLADRDRKFCRVPLPIKRRR</sequence>
<protein>
    <recommendedName>
        <fullName evidence="4">Glycosyl hydrolase-like 10 domain-containing protein</fullName>
    </recommendedName>
</protein>
<keyword evidence="3" id="KW-1185">Reference proteome</keyword>
<dbReference type="Gene3D" id="3.20.20.80">
    <property type="entry name" value="Glycosidases"/>
    <property type="match status" value="1"/>
</dbReference>
<dbReference type="Proteomes" id="UP000625316">
    <property type="component" value="Unassembled WGS sequence"/>
</dbReference>
<evidence type="ECO:0000313" key="3">
    <source>
        <dbReference type="Proteomes" id="UP000625316"/>
    </source>
</evidence>
<dbReference type="AlphaFoldDB" id="A0A928VUI7"/>
<accession>A0A928VUI7</accession>
<evidence type="ECO:0000313" key="2">
    <source>
        <dbReference type="EMBL" id="MBE9032782.1"/>
    </source>
</evidence>
<name>A0A928VUI7_9CYAN</name>
<organism evidence="2 3">
    <name type="scientific">Romeriopsis navalis LEGE 11480</name>
    <dbReference type="NCBI Taxonomy" id="2777977"/>
    <lineage>
        <taxon>Bacteria</taxon>
        <taxon>Bacillati</taxon>
        <taxon>Cyanobacteriota</taxon>
        <taxon>Cyanophyceae</taxon>
        <taxon>Leptolyngbyales</taxon>
        <taxon>Leptolyngbyaceae</taxon>
        <taxon>Romeriopsis</taxon>
        <taxon>Romeriopsis navalis</taxon>
    </lineage>
</organism>
<evidence type="ECO:0008006" key="4">
    <source>
        <dbReference type="Google" id="ProtNLM"/>
    </source>
</evidence>
<feature type="region of interest" description="Disordered" evidence="1">
    <location>
        <begin position="152"/>
        <end position="174"/>
    </location>
</feature>